<protein>
    <recommendedName>
        <fullName evidence="12">Protein-serine/threonine phosphatase</fullName>
    </recommendedName>
</protein>
<dbReference type="GO" id="GO:0043409">
    <property type="term" value="P:negative regulation of MAPK cascade"/>
    <property type="evidence" value="ECO:0007669"/>
    <property type="project" value="TreeGrafter"/>
</dbReference>
<evidence type="ECO:0000259" key="9">
    <source>
        <dbReference type="PROSITE" id="PS50056"/>
    </source>
</evidence>
<feature type="domain" description="Tyrosine specific protein phosphatases" evidence="9">
    <location>
        <begin position="293"/>
        <end position="351"/>
    </location>
</feature>
<dbReference type="GO" id="GO:0008138">
    <property type="term" value="F:protein tyrosine/serine/threonine phosphatase activity"/>
    <property type="evidence" value="ECO:0007669"/>
    <property type="project" value="InterPro"/>
</dbReference>
<dbReference type="Proteomes" id="UP001221898">
    <property type="component" value="Unassembled WGS sequence"/>
</dbReference>
<feature type="domain" description="Tyrosine-protein phosphatase" evidence="8">
    <location>
        <begin position="224"/>
        <end position="372"/>
    </location>
</feature>
<organism evidence="10 11">
    <name type="scientific">Aldrovandia affinis</name>
    <dbReference type="NCBI Taxonomy" id="143900"/>
    <lineage>
        <taxon>Eukaryota</taxon>
        <taxon>Metazoa</taxon>
        <taxon>Chordata</taxon>
        <taxon>Craniata</taxon>
        <taxon>Vertebrata</taxon>
        <taxon>Euteleostomi</taxon>
        <taxon>Actinopterygii</taxon>
        <taxon>Neopterygii</taxon>
        <taxon>Teleostei</taxon>
        <taxon>Notacanthiformes</taxon>
        <taxon>Halosauridae</taxon>
        <taxon>Aldrovandia</taxon>
    </lineage>
</organism>
<dbReference type="Gene3D" id="3.90.190.10">
    <property type="entry name" value="Protein tyrosine phosphatase superfamily"/>
    <property type="match status" value="3"/>
</dbReference>
<dbReference type="GO" id="GO:0005737">
    <property type="term" value="C:cytoplasm"/>
    <property type="evidence" value="ECO:0007669"/>
    <property type="project" value="TreeGrafter"/>
</dbReference>
<evidence type="ECO:0000259" key="8">
    <source>
        <dbReference type="PROSITE" id="PS50054"/>
    </source>
</evidence>
<dbReference type="SMART" id="SM00195">
    <property type="entry name" value="DSPc"/>
    <property type="match status" value="2"/>
</dbReference>
<evidence type="ECO:0008006" key="12">
    <source>
        <dbReference type="Google" id="ProtNLM"/>
    </source>
</evidence>
<dbReference type="PRINTS" id="PR01908">
    <property type="entry name" value="ADSPHPHTASE"/>
</dbReference>
<dbReference type="GO" id="GO:0033549">
    <property type="term" value="F:MAP kinase phosphatase activity"/>
    <property type="evidence" value="ECO:0007669"/>
    <property type="project" value="TreeGrafter"/>
</dbReference>
<sequence length="434" mass="49172">MTTAQDNRHDCLAVKELENILDTCKLELTPVDEVWPNLYIGNVAIAQSRTALQKMGITHILNAAHSKQGSIGDQNFYGNMFVYSGIPAEDSPQFDLSIYFKPAAEFIHKALKKTDSKVLVHCIMGLSRSSTLVLAYLMLHHRLNLHSAIQMVIQKRAIYPNRNFLTLLLDLDGLRKNRHDFEGERGSGERGMALNNSHRDKEEYQTPSVPELQLLLLENICPRGPVNQVWPNLYIGNAATARDRSTLFNMRITHIVNAAHGPYHINTGARFYRDMTIDYYGVEADDAEDFNLSLFFHPIAKFIRAALLQRGKVFVHCAMGVSRSATLVLAFLMICENLTLVEAINAVRQHRDICPNAGFLSQLRGKVLVHCGMGISRAPTIVFAFLMIWENLTLVEAINTVEQHRHVFPNEGFLDQLRHLDMTLALQRRRKKES</sequence>
<evidence type="ECO:0000313" key="11">
    <source>
        <dbReference type="Proteomes" id="UP001221898"/>
    </source>
</evidence>
<feature type="region of interest" description="Disordered" evidence="7">
    <location>
        <begin position="180"/>
        <end position="203"/>
    </location>
</feature>
<dbReference type="PROSITE" id="PS50054">
    <property type="entry name" value="TYR_PHOSPHATASE_DUAL"/>
    <property type="match status" value="2"/>
</dbReference>
<dbReference type="InterPro" id="IPR029021">
    <property type="entry name" value="Prot-tyrosine_phosphatase-like"/>
</dbReference>
<name>A0AAD7TDI7_9TELE</name>
<feature type="active site" description="Phosphocysteine intermediate" evidence="6">
    <location>
        <position position="317"/>
    </location>
</feature>
<reference evidence="10" key="1">
    <citation type="journal article" date="2023" name="Science">
        <title>Genome structures resolve the early diversification of teleost fishes.</title>
        <authorList>
            <person name="Parey E."/>
            <person name="Louis A."/>
            <person name="Montfort J."/>
            <person name="Bouchez O."/>
            <person name="Roques C."/>
            <person name="Iampietro C."/>
            <person name="Lluch J."/>
            <person name="Castinel A."/>
            <person name="Donnadieu C."/>
            <person name="Desvignes T."/>
            <person name="Floi Bucao C."/>
            <person name="Jouanno E."/>
            <person name="Wen M."/>
            <person name="Mejri S."/>
            <person name="Dirks R."/>
            <person name="Jansen H."/>
            <person name="Henkel C."/>
            <person name="Chen W.J."/>
            <person name="Zahm M."/>
            <person name="Cabau C."/>
            <person name="Klopp C."/>
            <person name="Thompson A.W."/>
            <person name="Robinson-Rechavi M."/>
            <person name="Braasch I."/>
            <person name="Lecointre G."/>
            <person name="Bobe J."/>
            <person name="Postlethwait J.H."/>
            <person name="Berthelot C."/>
            <person name="Roest Crollius H."/>
            <person name="Guiguen Y."/>
        </authorList>
    </citation>
    <scope>NUCLEOTIDE SEQUENCE</scope>
    <source>
        <strain evidence="10">NC1722</strain>
    </source>
</reference>
<dbReference type="EMBL" id="JAINUG010000002">
    <property type="protein sequence ID" value="KAJ8418206.1"/>
    <property type="molecule type" value="Genomic_DNA"/>
</dbReference>
<dbReference type="InterPro" id="IPR000387">
    <property type="entry name" value="Tyr_Pase_dom"/>
</dbReference>
<comment type="caution">
    <text evidence="10">The sequence shown here is derived from an EMBL/GenBank/DDBJ whole genome shotgun (WGS) entry which is preliminary data.</text>
</comment>
<comment type="similarity">
    <text evidence="1">Belongs to the protein-tyrosine phosphatase family. Non-receptor class dual specificity subfamily.</text>
</comment>
<evidence type="ECO:0000256" key="7">
    <source>
        <dbReference type="SAM" id="MobiDB-lite"/>
    </source>
</evidence>
<comment type="catalytic activity">
    <reaction evidence="5">
        <text>O-phospho-L-threonyl-[protein] + H2O = L-threonyl-[protein] + phosphate</text>
        <dbReference type="Rhea" id="RHEA:47004"/>
        <dbReference type="Rhea" id="RHEA-COMP:11060"/>
        <dbReference type="Rhea" id="RHEA-COMP:11605"/>
        <dbReference type="ChEBI" id="CHEBI:15377"/>
        <dbReference type="ChEBI" id="CHEBI:30013"/>
        <dbReference type="ChEBI" id="CHEBI:43474"/>
        <dbReference type="ChEBI" id="CHEBI:61977"/>
        <dbReference type="EC" id="3.1.3.16"/>
    </reaction>
</comment>
<dbReference type="GO" id="GO:0004722">
    <property type="term" value="F:protein serine/threonine phosphatase activity"/>
    <property type="evidence" value="ECO:0007669"/>
    <property type="project" value="UniProtKB-EC"/>
</dbReference>
<dbReference type="PRINTS" id="PR01909">
    <property type="entry name" value="ADSPHPHTASEA"/>
</dbReference>
<evidence type="ECO:0000256" key="4">
    <source>
        <dbReference type="ARBA" id="ARBA00047761"/>
    </source>
</evidence>
<evidence type="ECO:0000256" key="3">
    <source>
        <dbReference type="ARBA" id="ARBA00022912"/>
    </source>
</evidence>
<accession>A0AAD7TDI7</accession>
<gene>
    <name evidence="10" type="ORF">AAFF_G00139150</name>
</gene>
<feature type="domain" description="Tyrosine-protein phosphatase" evidence="8">
    <location>
        <begin position="29"/>
        <end position="177"/>
    </location>
</feature>
<dbReference type="Pfam" id="PF00782">
    <property type="entry name" value="DSPc"/>
    <property type="match status" value="2"/>
</dbReference>
<feature type="domain" description="Tyrosine specific protein phosphatases" evidence="9">
    <location>
        <begin position="365"/>
        <end position="405"/>
    </location>
</feature>
<comment type="catalytic activity">
    <reaction evidence="4">
        <text>O-phospho-L-seryl-[protein] + H2O = L-seryl-[protein] + phosphate</text>
        <dbReference type="Rhea" id="RHEA:20629"/>
        <dbReference type="Rhea" id="RHEA-COMP:9863"/>
        <dbReference type="Rhea" id="RHEA-COMP:11604"/>
        <dbReference type="ChEBI" id="CHEBI:15377"/>
        <dbReference type="ChEBI" id="CHEBI:29999"/>
        <dbReference type="ChEBI" id="CHEBI:43474"/>
        <dbReference type="ChEBI" id="CHEBI:83421"/>
        <dbReference type="EC" id="3.1.3.16"/>
    </reaction>
</comment>
<evidence type="ECO:0000256" key="2">
    <source>
        <dbReference type="ARBA" id="ARBA00022801"/>
    </source>
</evidence>
<dbReference type="InterPro" id="IPR000340">
    <property type="entry name" value="Dual-sp_phosphatase_cat-dom"/>
</dbReference>
<proteinExistence type="inferred from homology"/>
<dbReference type="InterPro" id="IPR020422">
    <property type="entry name" value="TYR_PHOSPHATASE_DUAL_dom"/>
</dbReference>
<dbReference type="PROSITE" id="PS50056">
    <property type="entry name" value="TYR_PHOSPHATASE_2"/>
    <property type="match status" value="3"/>
</dbReference>
<feature type="domain" description="Tyrosine specific protein phosphatases" evidence="9">
    <location>
        <begin position="98"/>
        <end position="156"/>
    </location>
</feature>
<dbReference type="SUPFAM" id="SSF52799">
    <property type="entry name" value="(Phosphotyrosine protein) phosphatases II"/>
    <property type="match status" value="3"/>
</dbReference>
<dbReference type="InterPro" id="IPR016130">
    <property type="entry name" value="Tyr_Pase_AS"/>
</dbReference>
<evidence type="ECO:0000256" key="5">
    <source>
        <dbReference type="ARBA" id="ARBA00048336"/>
    </source>
</evidence>
<keyword evidence="3" id="KW-0904">Protein phosphatase</keyword>
<dbReference type="CDD" id="cd14515">
    <property type="entry name" value="DUSP3-like"/>
    <property type="match status" value="1"/>
</dbReference>
<evidence type="ECO:0000313" key="10">
    <source>
        <dbReference type="EMBL" id="KAJ8418206.1"/>
    </source>
</evidence>
<dbReference type="PANTHER" id="PTHR45682:SF10">
    <property type="entry name" value="DUAL SPECIFICITY PROTEIN PHOSPHATASE 13 ISOFORM B"/>
    <property type="match status" value="1"/>
</dbReference>
<evidence type="ECO:0000256" key="6">
    <source>
        <dbReference type="PIRSR" id="PIRSR620405-1"/>
    </source>
</evidence>
<dbReference type="PROSITE" id="PS00383">
    <property type="entry name" value="TYR_PHOSPHATASE_1"/>
    <property type="match status" value="2"/>
</dbReference>
<keyword evidence="2" id="KW-0378">Hydrolase</keyword>
<keyword evidence="11" id="KW-1185">Reference proteome</keyword>
<dbReference type="AlphaFoldDB" id="A0AAD7TDI7"/>
<dbReference type="PANTHER" id="PTHR45682">
    <property type="entry name" value="AGAP008228-PA"/>
    <property type="match status" value="1"/>
</dbReference>
<dbReference type="InterPro" id="IPR020405">
    <property type="entry name" value="Atypical_DUSP_subfamA"/>
</dbReference>
<evidence type="ECO:0000256" key="1">
    <source>
        <dbReference type="ARBA" id="ARBA00008601"/>
    </source>
</evidence>